<gene>
    <name evidence="1" type="ORF">B4119_1535</name>
</gene>
<sequence length="54" mass="6652">MSKFLREAIEKKKQFYMKRIWKAGIYKKSDPRLYQLTLSELEQIYQSYQSQKSN</sequence>
<evidence type="ECO:0000313" key="2">
    <source>
        <dbReference type="Proteomes" id="UP000075455"/>
    </source>
</evidence>
<name>A0A150LQC3_9BACL</name>
<comment type="caution">
    <text evidence="1">The sequence shown here is derived from an EMBL/GenBank/DDBJ whole genome shotgun (WGS) entry which is preliminary data.</text>
</comment>
<reference evidence="1 2" key="1">
    <citation type="submission" date="2016-01" db="EMBL/GenBank/DDBJ databases">
        <title>Draft Genome Sequences of Seven Thermophilic Sporeformers Isolated from Foods.</title>
        <authorList>
            <person name="Berendsen E.M."/>
            <person name="Wells-Bennik M.H."/>
            <person name="Krawcyk A.O."/>
            <person name="De Jong A."/>
            <person name="Holsappel S."/>
            <person name="Eijlander R.T."/>
            <person name="Kuipers O.P."/>
        </authorList>
    </citation>
    <scope>NUCLEOTIDE SEQUENCE [LARGE SCALE GENOMIC DNA]</scope>
    <source>
        <strain evidence="1 2">B4119</strain>
    </source>
</reference>
<accession>A0A150LQC3</accession>
<protein>
    <recommendedName>
        <fullName evidence="3">Fur-regulated basic protein FbpA</fullName>
    </recommendedName>
</protein>
<organism evidence="1 2">
    <name type="scientific">Saccharococcus caldoxylosilyticus</name>
    <dbReference type="NCBI Taxonomy" id="81408"/>
    <lineage>
        <taxon>Bacteria</taxon>
        <taxon>Bacillati</taxon>
        <taxon>Bacillota</taxon>
        <taxon>Bacilli</taxon>
        <taxon>Bacillales</taxon>
        <taxon>Anoxybacillaceae</taxon>
        <taxon>Saccharococcus</taxon>
    </lineage>
</organism>
<dbReference type="RefSeq" id="WP_082791614.1">
    <property type="nucleotide sequence ID" value="NZ_CP040553.1"/>
</dbReference>
<dbReference type="STRING" id="81408.B4119_1535"/>
<dbReference type="Pfam" id="PF13076">
    <property type="entry name" value="Fur_reg_FbpA"/>
    <property type="match status" value="1"/>
</dbReference>
<dbReference type="AlphaFoldDB" id="A0A150LQC3"/>
<evidence type="ECO:0000313" key="1">
    <source>
        <dbReference type="EMBL" id="KYD14485.1"/>
    </source>
</evidence>
<dbReference type="InterPro" id="IPR025072">
    <property type="entry name" value="Fur_reg_FbpA"/>
</dbReference>
<evidence type="ECO:0008006" key="3">
    <source>
        <dbReference type="Google" id="ProtNLM"/>
    </source>
</evidence>
<dbReference type="Proteomes" id="UP000075455">
    <property type="component" value="Unassembled WGS sequence"/>
</dbReference>
<dbReference type="PATRIC" id="fig|81408.3.peg.3598"/>
<dbReference type="EMBL" id="LQYS01000041">
    <property type="protein sequence ID" value="KYD14485.1"/>
    <property type="molecule type" value="Genomic_DNA"/>
</dbReference>
<proteinExistence type="predicted"/>
<dbReference type="GeneID" id="301194443"/>